<organism evidence="1 2">
    <name type="scientific">Heterorhabditis bacteriophora</name>
    <name type="common">Entomopathogenic nematode worm</name>
    <dbReference type="NCBI Taxonomy" id="37862"/>
    <lineage>
        <taxon>Eukaryota</taxon>
        <taxon>Metazoa</taxon>
        <taxon>Ecdysozoa</taxon>
        <taxon>Nematoda</taxon>
        <taxon>Chromadorea</taxon>
        <taxon>Rhabditida</taxon>
        <taxon>Rhabditina</taxon>
        <taxon>Rhabditomorpha</taxon>
        <taxon>Strongyloidea</taxon>
        <taxon>Heterorhabditidae</taxon>
        <taxon>Heterorhabditis</taxon>
    </lineage>
</organism>
<accession>A0A1I7WIL0</accession>
<name>A0A1I7WIL0_HETBA</name>
<sequence>MQNDEYVAKVERPGGEPVWALRFCSLKSPDDGGRRTFDNEWDSFSSRTYIRWRDTVFYLNLNIYLLNDKNIFKVIGGPPGRETILIGLREGQVTNSMYNFQN</sequence>
<protein>
    <submittedName>
        <fullName evidence="2">DUF4216 domain-containing protein</fullName>
    </submittedName>
</protein>
<keyword evidence="1" id="KW-1185">Reference proteome</keyword>
<reference evidence="2" key="1">
    <citation type="submission" date="2016-11" db="UniProtKB">
        <authorList>
            <consortium name="WormBaseParasite"/>
        </authorList>
    </citation>
    <scope>IDENTIFICATION</scope>
</reference>
<dbReference type="Proteomes" id="UP000095283">
    <property type="component" value="Unplaced"/>
</dbReference>
<proteinExistence type="predicted"/>
<evidence type="ECO:0000313" key="1">
    <source>
        <dbReference type="Proteomes" id="UP000095283"/>
    </source>
</evidence>
<dbReference type="WBParaSite" id="Hba_04848">
    <property type="protein sequence ID" value="Hba_04848"/>
    <property type="gene ID" value="Hba_04848"/>
</dbReference>
<evidence type="ECO:0000313" key="2">
    <source>
        <dbReference type="WBParaSite" id="Hba_04848"/>
    </source>
</evidence>
<dbReference type="AlphaFoldDB" id="A0A1I7WIL0"/>